<protein>
    <recommendedName>
        <fullName evidence="3">HTH psq-type domain-containing protein</fullName>
    </recommendedName>
</protein>
<evidence type="ECO:0000313" key="2">
    <source>
        <dbReference type="Proteomes" id="UP001159363"/>
    </source>
</evidence>
<evidence type="ECO:0008006" key="3">
    <source>
        <dbReference type="Google" id="ProtNLM"/>
    </source>
</evidence>
<accession>A0ABQ9G9Q9</accession>
<reference evidence="1 2" key="1">
    <citation type="submission" date="2023-02" db="EMBL/GenBank/DDBJ databases">
        <title>LHISI_Scaffold_Assembly.</title>
        <authorList>
            <person name="Stuart O.P."/>
            <person name="Cleave R."/>
            <person name="Magrath M.J.L."/>
            <person name="Mikheyev A.S."/>
        </authorList>
    </citation>
    <scope>NUCLEOTIDE SEQUENCE [LARGE SCALE GENOMIC DNA]</scope>
    <source>
        <strain evidence="1">Daus_M_001</strain>
        <tissue evidence="1">Leg muscle</tissue>
    </source>
</reference>
<dbReference type="EMBL" id="JARBHB010000014">
    <property type="protein sequence ID" value="KAJ8868998.1"/>
    <property type="molecule type" value="Genomic_DNA"/>
</dbReference>
<comment type="caution">
    <text evidence="1">The sequence shown here is derived from an EMBL/GenBank/DDBJ whole genome shotgun (WGS) entry which is preliminary data.</text>
</comment>
<gene>
    <name evidence="1" type="ORF">PR048_030544</name>
</gene>
<sequence length="126" mass="13988">MPKPYVRSTNRGHCSVEQLQSALEAVRSGIKIREVGRAFGFAESTTRLRLKTGIIQPSPPGRKPVFTEQQEQELAKHVLTLTKIFHGTAPIELLRLAFGYAEANSIKHNFDVSSKMSGKDLLGKNK</sequence>
<dbReference type="Proteomes" id="UP001159363">
    <property type="component" value="Chromosome 13"/>
</dbReference>
<keyword evidence="2" id="KW-1185">Reference proteome</keyword>
<evidence type="ECO:0000313" key="1">
    <source>
        <dbReference type="EMBL" id="KAJ8868998.1"/>
    </source>
</evidence>
<organism evidence="1 2">
    <name type="scientific">Dryococelus australis</name>
    <dbReference type="NCBI Taxonomy" id="614101"/>
    <lineage>
        <taxon>Eukaryota</taxon>
        <taxon>Metazoa</taxon>
        <taxon>Ecdysozoa</taxon>
        <taxon>Arthropoda</taxon>
        <taxon>Hexapoda</taxon>
        <taxon>Insecta</taxon>
        <taxon>Pterygota</taxon>
        <taxon>Neoptera</taxon>
        <taxon>Polyneoptera</taxon>
        <taxon>Phasmatodea</taxon>
        <taxon>Verophasmatodea</taxon>
        <taxon>Anareolatae</taxon>
        <taxon>Phasmatidae</taxon>
        <taxon>Eurycanthinae</taxon>
        <taxon>Dryococelus</taxon>
    </lineage>
</organism>
<name>A0ABQ9G9Q9_9NEOP</name>
<proteinExistence type="predicted"/>